<evidence type="ECO:0000256" key="2">
    <source>
        <dbReference type="ARBA" id="ARBA00006155"/>
    </source>
</evidence>
<dbReference type="GO" id="GO:0010906">
    <property type="term" value="P:regulation of glucose metabolic process"/>
    <property type="evidence" value="ECO:0007669"/>
    <property type="project" value="TreeGrafter"/>
</dbReference>
<dbReference type="EMBL" id="VSWD01000013">
    <property type="protein sequence ID" value="KAK3084269.1"/>
    <property type="molecule type" value="Genomic_DNA"/>
</dbReference>
<dbReference type="PANTHER" id="PTHR11947:SF20">
    <property type="entry name" value="[3-METHYL-2-OXOBUTANOATE DEHYDROGENASE [LIPOAMIDE]] KINASE, MITOCHONDRIAL"/>
    <property type="match status" value="1"/>
</dbReference>
<feature type="domain" description="Histidine kinase" evidence="11">
    <location>
        <begin position="215"/>
        <end position="353"/>
    </location>
</feature>
<evidence type="ECO:0000313" key="13">
    <source>
        <dbReference type="Proteomes" id="UP001186944"/>
    </source>
</evidence>
<sequence>MYIYLCEFLLQRSVRLTPTSMLYAGKQQDGAHILKSAQYLHKELPVRIAHRIQGFRTLPFIVGCNSTILKIHEMYIRAFHILHEHPPVTDHESEEKYTEALKSLLDDHQNVVTMLAEGFSECRRHIKDESMIKGFLDRMLKSRLGIRMLVEHHVALHDEMPNHVGIIDVNFSPRSLIERKAEFVRHICQSKYGFAPIVKLNGHLNAKFPYIPAPLDYMLGELLKNAFRATTESHLGNGNNAPDIVITIANNEQDFNIRISDRGGGIPHDIVDKVFHYNFTTAGESMEQQHDNYLFGEITSPSHMSGDSPGKMHGYGFGLPIAKSYAEFLGGSLELQTMQGIGTDVFIRLRHIDGKYDSYRI</sequence>
<dbReference type="GO" id="GO:0005759">
    <property type="term" value="C:mitochondrial matrix"/>
    <property type="evidence" value="ECO:0007669"/>
    <property type="project" value="UniProtKB-SubCell"/>
</dbReference>
<evidence type="ECO:0000256" key="5">
    <source>
        <dbReference type="ARBA" id="ARBA00022741"/>
    </source>
</evidence>
<keyword evidence="4 10" id="KW-0808">Transferase</keyword>
<evidence type="ECO:0000259" key="11">
    <source>
        <dbReference type="PROSITE" id="PS50109"/>
    </source>
</evidence>
<evidence type="ECO:0000256" key="3">
    <source>
        <dbReference type="ARBA" id="ARBA00022553"/>
    </source>
</evidence>
<reference evidence="12" key="1">
    <citation type="submission" date="2019-08" db="EMBL/GenBank/DDBJ databases">
        <title>The improved chromosome-level genome for the pearl oyster Pinctada fucata martensii using PacBio sequencing and Hi-C.</title>
        <authorList>
            <person name="Zheng Z."/>
        </authorList>
    </citation>
    <scope>NUCLEOTIDE SEQUENCE</scope>
    <source>
        <strain evidence="12">ZZ-2019</strain>
        <tissue evidence="12">Adductor muscle</tissue>
    </source>
</reference>
<dbReference type="PANTHER" id="PTHR11947">
    <property type="entry name" value="PYRUVATE DEHYDROGENASE KINASE"/>
    <property type="match status" value="1"/>
</dbReference>
<dbReference type="Pfam" id="PF02518">
    <property type="entry name" value="HATPase_c"/>
    <property type="match status" value="1"/>
</dbReference>
<keyword evidence="6 10" id="KW-0418">Kinase</keyword>
<dbReference type="SMART" id="SM00387">
    <property type="entry name" value="HATPase_c"/>
    <property type="match status" value="1"/>
</dbReference>
<dbReference type="InterPro" id="IPR036890">
    <property type="entry name" value="HATPase_C_sf"/>
</dbReference>
<dbReference type="Gene3D" id="3.30.565.10">
    <property type="entry name" value="Histidine kinase-like ATPase, C-terminal domain"/>
    <property type="match status" value="1"/>
</dbReference>
<dbReference type="Gene3D" id="1.20.140.20">
    <property type="entry name" value="Alpha-ketoacid/pyruvate dehydrogenase kinase, N-terminal domain"/>
    <property type="match status" value="1"/>
</dbReference>
<keyword evidence="9 10" id="KW-0496">Mitochondrion</keyword>
<evidence type="ECO:0000256" key="1">
    <source>
        <dbReference type="ARBA" id="ARBA00004305"/>
    </source>
</evidence>
<keyword evidence="7 10" id="KW-0067">ATP-binding</keyword>
<dbReference type="InterPro" id="IPR005467">
    <property type="entry name" value="His_kinase_dom"/>
</dbReference>
<keyword evidence="13" id="KW-1185">Reference proteome</keyword>
<accession>A0AA88XF91</accession>
<dbReference type="InterPro" id="IPR036784">
    <property type="entry name" value="AK/P_DHK_N_sf"/>
</dbReference>
<dbReference type="EC" id="2.7.11.-" evidence="10"/>
<dbReference type="InterPro" id="IPR004358">
    <property type="entry name" value="Sig_transdc_His_kin-like_C"/>
</dbReference>
<evidence type="ECO:0000256" key="4">
    <source>
        <dbReference type="ARBA" id="ARBA00022679"/>
    </source>
</evidence>
<comment type="similarity">
    <text evidence="2 10">Belongs to the PDK/BCKDK protein kinase family.</text>
</comment>
<comment type="subcellular location">
    <subcellularLocation>
        <location evidence="1 10">Mitochondrion matrix</location>
    </subcellularLocation>
</comment>
<proteinExistence type="inferred from homology"/>
<gene>
    <name evidence="12" type="ORF">FSP39_010860</name>
</gene>
<evidence type="ECO:0000256" key="9">
    <source>
        <dbReference type="ARBA" id="ARBA00023128"/>
    </source>
</evidence>
<keyword evidence="3" id="KW-0597">Phosphoprotein</keyword>
<comment type="caution">
    <text evidence="12">The sequence shown here is derived from an EMBL/GenBank/DDBJ whole genome shotgun (WGS) entry which is preliminary data.</text>
</comment>
<dbReference type="GO" id="GO:0005524">
    <property type="term" value="F:ATP binding"/>
    <property type="evidence" value="ECO:0007669"/>
    <property type="project" value="UniProtKB-UniRule"/>
</dbReference>
<protein>
    <recommendedName>
        <fullName evidence="10">Protein-serine/threonine kinase</fullName>
        <ecNumber evidence="10">2.7.11.-</ecNumber>
    </recommendedName>
</protein>
<evidence type="ECO:0000256" key="6">
    <source>
        <dbReference type="ARBA" id="ARBA00022777"/>
    </source>
</evidence>
<dbReference type="CDD" id="cd16929">
    <property type="entry name" value="HATPase_PDK-like"/>
    <property type="match status" value="1"/>
</dbReference>
<evidence type="ECO:0000256" key="7">
    <source>
        <dbReference type="ARBA" id="ARBA00022840"/>
    </source>
</evidence>
<name>A0AA88XF91_PINIB</name>
<dbReference type="PRINTS" id="PR00344">
    <property type="entry name" value="BCTRLSENSOR"/>
</dbReference>
<dbReference type="Proteomes" id="UP001186944">
    <property type="component" value="Unassembled WGS sequence"/>
</dbReference>
<dbReference type="GO" id="GO:0004740">
    <property type="term" value="F:pyruvate dehydrogenase (acetyl-transferring) kinase activity"/>
    <property type="evidence" value="ECO:0007669"/>
    <property type="project" value="TreeGrafter"/>
</dbReference>
<dbReference type="InterPro" id="IPR003594">
    <property type="entry name" value="HATPase_dom"/>
</dbReference>
<keyword evidence="5 10" id="KW-0547">Nucleotide-binding</keyword>
<keyword evidence="8" id="KW-0809">Transit peptide</keyword>
<dbReference type="SUPFAM" id="SSF55874">
    <property type="entry name" value="ATPase domain of HSP90 chaperone/DNA topoisomerase II/histidine kinase"/>
    <property type="match status" value="1"/>
</dbReference>
<evidence type="ECO:0000256" key="8">
    <source>
        <dbReference type="ARBA" id="ARBA00022946"/>
    </source>
</evidence>
<dbReference type="InterPro" id="IPR018955">
    <property type="entry name" value="BCDHK/PDK_N"/>
</dbReference>
<dbReference type="AlphaFoldDB" id="A0AA88XF91"/>
<dbReference type="InterPro" id="IPR039028">
    <property type="entry name" value="BCKD/PDK"/>
</dbReference>
<dbReference type="PROSITE" id="PS50109">
    <property type="entry name" value="HIS_KIN"/>
    <property type="match status" value="1"/>
</dbReference>
<dbReference type="Pfam" id="PF10436">
    <property type="entry name" value="BCDHK_Adom3"/>
    <property type="match status" value="1"/>
</dbReference>
<evidence type="ECO:0000256" key="10">
    <source>
        <dbReference type="RuleBase" id="RU366032"/>
    </source>
</evidence>
<dbReference type="SUPFAM" id="SSF69012">
    <property type="entry name" value="alpha-ketoacid dehydrogenase kinase, N-terminal domain"/>
    <property type="match status" value="1"/>
</dbReference>
<evidence type="ECO:0000313" key="12">
    <source>
        <dbReference type="EMBL" id="KAK3084269.1"/>
    </source>
</evidence>
<organism evidence="12 13">
    <name type="scientific">Pinctada imbricata</name>
    <name type="common">Atlantic pearl-oyster</name>
    <name type="synonym">Pinctada martensii</name>
    <dbReference type="NCBI Taxonomy" id="66713"/>
    <lineage>
        <taxon>Eukaryota</taxon>
        <taxon>Metazoa</taxon>
        <taxon>Spiralia</taxon>
        <taxon>Lophotrochozoa</taxon>
        <taxon>Mollusca</taxon>
        <taxon>Bivalvia</taxon>
        <taxon>Autobranchia</taxon>
        <taxon>Pteriomorphia</taxon>
        <taxon>Pterioida</taxon>
        <taxon>Pterioidea</taxon>
        <taxon>Pteriidae</taxon>
        <taxon>Pinctada</taxon>
    </lineage>
</organism>